<dbReference type="SUPFAM" id="SSF56235">
    <property type="entry name" value="N-terminal nucleophile aminohydrolases (Ntn hydrolases)"/>
    <property type="match status" value="1"/>
</dbReference>
<protein>
    <submittedName>
        <fullName evidence="3">Asparagine synthase (Glutamine-hydrolyzing)</fullName>
        <ecNumber evidence="3">6.3.5.4</ecNumber>
    </submittedName>
</protein>
<reference evidence="3 4" key="1">
    <citation type="submission" date="2020-08" db="EMBL/GenBank/DDBJ databases">
        <title>Sequencing the genomes of 1000 actinobacteria strains.</title>
        <authorList>
            <person name="Klenk H.-P."/>
        </authorList>
    </citation>
    <scope>NUCLEOTIDE SEQUENCE [LARGE SCALE GENOMIC DNA]</scope>
    <source>
        <strain evidence="3 4">DSM 43023</strain>
    </source>
</reference>
<evidence type="ECO:0000313" key="3">
    <source>
        <dbReference type="EMBL" id="MBB4935970.1"/>
    </source>
</evidence>
<dbReference type="Proteomes" id="UP000534286">
    <property type="component" value="Unassembled WGS sequence"/>
</dbReference>
<name>A0A7W7W7I8_9ACTN</name>
<dbReference type="RefSeq" id="WP_184752243.1">
    <property type="nucleotide sequence ID" value="NZ_BAABEK010000084.1"/>
</dbReference>
<evidence type="ECO:0000256" key="1">
    <source>
        <dbReference type="SAM" id="MobiDB-lite"/>
    </source>
</evidence>
<proteinExistence type="predicted"/>
<dbReference type="NCBIfam" id="NF033561">
    <property type="entry name" value="macrolact_Ik_Al"/>
    <property type="match status" value="1"/>
</dbReference>
<comment type="caution">
    <text evidence="3">The sequence shown here is derived from an EMBL/GenBank/DDBJ whole genome shotgun (WGS) entry which is preliminary data.</text>
</comment>
<dbReference type="Gene3D" id="3.40.50.620">
    <property type="entry name" value="HUPs"/>
    <property type="match status" value="1"/>
</dbReference>
<sequence>MMIFGGYAGPHPHPPCLARSQTVTSSIWAGEHVPDHAVRTAAAGQIRVTVLGPCGALTADVEDLAERGVPHDAAWRWAGAYVVAHEPPGGDVVLYTDPAAARPVYVTRHADGWVWSSSARALAGLRNAGLDVDRISCAITAPGVLALTEGSTFYAGVYQLPTGARIRLPAHGGPLESATLWVPAPGRADPVTRLRTTLLDAVALRTRLGPRLSCDLSGGLDSTSPAVIAASMLPAGRPLEAVTVHPAGNRGGADLRYARIAAAAYPDRITHRLLPLTADELPYTGMAAVPVSDEPAPSTTAQARFLGQMRWMKTTFDADMHMTGDGGDSIMFVPPLQLAALIRRRRLRRVVGEAFGWARLRRATVRPILLDAVRGARTSRIAALHELAQALLAQALLAPSMSAADRADVAWFAGSSAPAWATEQARRAAAAAAHAAAYQADPLDMLDDATRCLVDQLSLSRGNTAAVDVDRRRKSPHPLMKITHRGDIRVPQRRDKAPEPVGIRPGAQAPGSPIPPAVSTWWKRHRSRLPASPGSR</sequence>
<dbReference type="GO" id="GO:0006529">
    <property type="term" value="P:asparagine biosynthetic process"/>
    <property type="evidence" value="ECO:0007669"/>
    <property type="project" value="InterPro"/>
</dbReference>
<dbReference type="Pfam" id="PF00733">
    <property type="entry name" value="Asn_synthase"/>
    <property type="match status" value="1"/>
</dbReference>
<keyword evidence="3" id="KW-0436">Ligase</keyword>
<keyword evidence="4" id="KW-1185">Reference proteome</keyword>
<evidence type="ECO:0000313" key="4">
    <source>
        <dbReference type="Proteomes" id="UP000534286"/>
    </source>
</evidence>
<gene>
    <name evidence="3" type="ORF">FHR32_000275</name>
</gene>
<evidence type="ECO:0000259" key="2">
    <source>
        <dbReference type="Pfam" id="PF00733"/>
    </source>
</evidence>
<dbReference type="SUPFAM" id="SSF52402">
    <property type="entry name" value="Adenine nucleotide alpha hydrolases-like"/>
    <property type="match status" value="1"/>
</dbReference>
<dbReference type="EC" id="6.3.5.4" evidence="3"/>
<dbReference type="InterPro" id="IPR001962">
    <property type="entry name" value="Asn_synthase"/>
</dbReference>
<feature type="domain" description="Asparagine synthetase" evidence="2">
    <location>
        <begin position="194"/>
        <end position="384"/>
    </location>
</feature>
<feature type="region of interest" description="Disordered" evidence="1">
    <location>
        <begin position="492"/>
        <end position="536"/>
    </location>
</feature>
<dbReference type="EMBL" id="JACHJU010000001">
    <property type="protein sequence ID" value="MBB4935970.1"/>
    <property type="molecule type" value="Genomic_DNA"/>
</dbReference>
<dbReference type="InterPro" id="IPR029055">
    <property type="entry name" value="Ntn_hydrolases_N"/>
</dbReference>
<dbReference type="GO" id="GO:0004066">
    <property type="term" value="F:asparagine synthase (glutamine-hydrolyzing) activity"/>
    <property type="evidence" value="ECO:0007669"/>
    <property type="project" value="UniProtKB-EC"/>
</dbReference>
<dbReference type="AlphaFoldDB" id="A0A7W7W7I8"/>
<dbReference type="Gene3D" id="3.60.20.10">
    <property type="entry name" value="Glutamine Phosphoribosylpyrophosphate, subunit 1, domain 1"/>
    <property type="match status" value="1"/>
</dbReference>
<accession>A0A7W7W7I8</accession>
<organism evidence="3 4">
    <name type="scientific">Streptosporangium album</name>
    <dbReference type="NCBI Taxonomy" id="47479"/>
    <lineage>
        <taxon>Bacteria</taxon>
        <taxon>Bacillati</taxon>
        <taxon>Actinomycetota</taxon>
        <taxon>Actinomycetes</taxon>
        <taxon>Streptosporangiales</taxon>
        <taxon>Streptosporangiaceae</taxon>
        <taxon>Streptosporangium</taxon>
    </lineage>
</organism>
<dbReference type="InterPro" id="IPR014729">
    <property type="entry name" value="Rossmann-like_a/b/a_fold"/>
</dbReference>